<protein>
    <submittedName>
        <fullName evidence="6">RTA1-domain-containing protein</fullName>
    </submittedName>
</protein>
<evidence type="ECO:0000256" key="3">
    <source>
        <dbReference type="ARBA" id="ARBA00022989"/>
    </source>
</evidence>
<dbReference type="PANTHER" id="PTHR31465:SF1">
    <property type="entry name" value="PROTEIN RTA1-RELATED"/>
    <property type="match status" value="1"/>
</dbReference>
<feature type="transmembrane region" description="Helical" evidence="5">
    <location>
        <begin position="45"/>
        <end position="64"/>
    </location>
</feature>
<comment type="subcellular location">
    <subcellularLocation>
        <location evidence="1">Membrane</location>
        <topology evidence="1">Multi-pass membrane protein</topology>
    </subcellularLocation>
</comment>
<keyword evidence="7" id="KW-1185">Reference proteome</keyword>
<evidence type="ECO:0000313" key="6">
    <source>
        <dbReference type="EMBL" id="PYI32244.1"/>
    </source>
</evidence>
<name>A0A2V5IDH4_9EURO</name>
<feature type="transmembrane region" description="Helical" evidence="5">
    <location>
        <begin position="214"/>
        <end position="232"/>
    </location>
</feature>
<organism evidence="6 7">
    <name type="scientific">Aspergillus indologenus CBS 114.80</name>
    <dbReference type="NCBI Taxonomy" id="1450541"/>
    <lineage>
        <taxon>Eukaryota</taxon>
        <taxon>Fungi</taxon>
        <taxon>Dikarya</taxon>
        <taxon>Ascomycota</taxon>
        <taxon>Pezizomycotina</taxon>
        <taxon>Eurotiomycetes</taxon>
        <taxon>Eurotiomycetidae</taxon>
        <taxon>Eurotiales</taxon>
        <taxon>Aspergillaceae</taxon>
        <taxon>Aspergillus</taxon>
        <taxon>Aspergillus subgen. Circumdati</taxon>
    </lineage>
</organism>
<dbReference type="PANTHER" id="PTHR31465">
    <property type="entry name" value="PROTEIN RTA1-RELATED"/>
    <property type="match status" value="1"/>
</dbReference>
<dbReference type="Pfam" id="PF04479">
    <property type="entry name" value="RTA1"/>
    <property type="match status" value="1"/>
</dbReference>
<evidence type="ECO:0000256" key="5">
    <source>
        <dbReference type="SAM" id="Phobius"/>
    </source>
</evidence>
<dbReference type="AlphaFoldDB" id="A0A2V5IDH4"/>
<evidence type="ECO:0000313" key="7">
    <source>
        <dbReference type="Proteomes" id="UP000248817"/>
    </source>
</evidence>
<feature type="transmembrane region" description="Helical" evidence="5">
    <location>
        <begin position="84"/>
        <end position="107"/>
    </location>
</feature>
<dbReference type="Proteomes" id="UP000248817">
    <property type="component" value="Unassembled WGS sequence"/>
</dbReference>
<reference evidence="6 7" key="1">
    <citation type="submission" date="2018-02" db="EMBL/GenBank/DDBJ databases">
        <title>The genomes of Aspergillus section Nigri reveals drivers in fungal speciation.</title>
        <authorList>
            <consortium name="DOE Joint Genome Institute"/>
            <person name="Vesth T.C."/>
            <person name="Nybo J."/>
            <person name="Theobald S."/>
            <person name="Brandl J."/>
            <person name="Frisvad J.C."/>
            <person name="Nielsen K.F."/>
            <person name="Lyhne E.K."/>
            <person name="Kogle M.E."/>
            <person name="Kuo A."/>
            <person name="Riley R."/>
            <person name="Clum A."/>
            <person name="Nolan M."/>
            <person name="Lipzen A."/>
            <person name="Salamov A."/>
            <person name="Henrissat B."/>
            <person name="Wiebenga A."/>
            <person name="De vries R.P."/>
            <person name="Grigoriev I.V."/>
            <person name="Mortensen U.H."/>
            <person name="Andersen M.R."/>
            <person name="Baker S.E."/>
        </authorList>
    </citation>
    <scope>NUCLEOTIDE SEQUENCE [LARGE SCALE GENOMIC DNA]</scope>
    <source>
        <strain evidence="6 7">CBS 114.80</strain>
    </source>
</reference>
<feature type="transmembrane region" description="Helical" evidence="5">
    <location>
        <begin position="158"/>
        <end position="184"/>
    </location>
</feature>
<evidence type="ECO:0000256" key="4">
    <source>
        <dbReference type="ARBA" id="ARBA00023136"/>
    </source>
</evidence>
<feature type="transmembrane region" description="Helical" evidence="5">
    <location>
        <begin position="20"/>
        <end position="38"/>
    </location>
</feature>
<evidence type="ECO:0000256" key="1">
    <source>
        <dbReference type="ARBA" id="ARBA00004141"/>
    </source>
</evidence>
<proteinExistence type="predicted"/>
<feature type="transmembrane region" description="Helical" evidence="5">
    <location>
        <begin position="252"/>
        <end position="271"/>
    </location>
</feature>
<keyword evidence="2 5" id="KW-0812">Transmembrane</keyword>
<dbReference type="InterPro" id="IPR007568">
    <property type="entry name" value="RTA1"/>
</dbReference>
<keyword evidence="3 5" id="KW-1133">Transmembrane helix</keyword>
<evidence type="ECO:0000256" key="2">
    <source>
        <dbReference type="ARBA" id="ARBA00022692"/>
    </source>
</evidence>
<keyword evidence="4 5" id="KW-0472">Membrane</keyword>
<dbReference type="EMBL" id="KZ825494">
    <property type="protein sequence ID" value="PYI32244.1"/>
    <property type="molecule type" value="Genomic_DNA"/>
</dbReference>
<dbReference type="GO" id="GO:0016020">
    <property type="term" value="C:membrane"/>
    <property type="evidence" value="ECO:0007669"/>
    <property type="project" value="UniProtKB-SubCell"/>
</dbReference>
<sequence length="305" mass="33587">MSSSSADGSYELYNYNPSVAAAAIFVLLFIAVTACHVYQLARAHAWYFTCFILGGLFEVIGYIARAGAHSNTSNLSIFTIQTLFILLAPPLYAATLYMTLGRLIFYLDKEELSSVPTRWLTVIFVAGDIISFLIQGAAKGGGILTHTTTDPSALTTGQNVIIAGLVIQLIFFTVFFLVATAFHYRIHRSPSSKSISSCIATDGWLHATWETTLLALYFASAMILVRSVYRLVEYASAGTNGSDGYLGRHEVFAYVFDALPMLLGMVVMAVWHPSRVLLLNRKVYQMDMAFNEEGNDVQMSKIYLG</sequence>
<accession>A0A2V5IDH4</accession>
<feature type="transmembrane region" description="Helical" evidence="5">
    <location>
        <begin position="119"/>
        <end position="138"/>
    </location>
</feature>
<gene>
    <name evidence="6" type="ORF">BP00DRAFT_394751</name>
</gene>